<keyword evidence="1" id="KW-0175">Coiled coil</keyword>
<reference evidence="2" key="1">
    <citation type="submission" date="2020-09" db="EMBL/GenBank/DDBJ databases">
        <title>Iningainema tapete sp. nov. (Scytonemataceae, Cyanobacteria) from greenhouses in central Florida (USA) produces two types of nodularin with biosynthetic potential for microcystin-LR and anabaenopeptins.</title>
        <authorList>
            <person name="Berthold D.E."/>
            <person name="Lefler F.W."/>
            <person name="Huang I.-S."/>
            <person name="Abdulla H."/>
            <person name="Zimba P.V."/>
            <person name="Laughinghouse H.D. IV."/>
        </authorList>
    </citation>
    <scope>NUCLEOTIDE SEQUENCE</scope>
    <source>
        <strain evidence="2">BLCCT55</strain>
    </source>
</reference>
<protein>
    <submittedName>
        <fullName evidence="2">Type II toxin-antitoxin system RelE/ParE family toxin</fullName>
    </submittedName>
</protein>
<organism evidence="2 3">
    <name type="scientific">Iningainema tapete BLCC-T55</name>
    <dbReference type="NCBI Taxonomy" id="2748662"/>
    <lineage>
        <taxon>Bacteria</taxon>
        <taxon>Bacillati</taxon>
        <taxon>Cyanobacteriota</taxon>
        <taxon>Cyanophyceae</taxon>
        <taxon>Nostocales</taxon>
        <taxon>Scytonemataceae</taxon>
        <taxon>Iningainema tapete</taxon>
    </lineage>
</organism>
<keyword evidence="3" id="KW-1185">Reference proteome</keyword>
<evidence type="ECO:0000313" key="2">
    <source>
        <dbReference type="EMBL" id="MBD2771398.1"/>
    </source>
</evidence>
<comment type="caution">
    <text evidence="2">The sequence shown here is derived from an EMBL/GenBank/DDBJ whole genome shotgun (WGS) entry which is preliminary data.</text>
</comment>
<dbReference type="EMBL" id="JACXAE010000023">
    <property type="protein sequence ID" value="MBD2771398.1"/>
    <property type="molecule type" value="Genomic_DNA"/>
</dbReference>
<dbReference type="AlphaFoldDB" id="A0A8J6XDH8"/>
<proteinExistence type="predicted"/>
<evidence type="ECO:0000313" key="3">
    <source>
        <dbReference type="Proteomes" id="UP000629098"/>
    </source>
</evidence>
<name>A0A8J6XDH8_9CYAN</name>
<gene>
    <name evidence="2" type="ORF">ICL16_04515</name>
</gene>
<accession>A0A8J6XDH8</accession>
<dbReference type="Pfam" id="PF05973">
    <property type="entry name" value="Gp49"/>
    <property type="match status" value="1"/>
</dbReference>
<evidence type="ECO:0000256" key="1">
    <source>
        <dbReference type="SAM" id="Coils"/>
    </source>
</evidence>
<sequence length="61" mass="7160">MYTVKFAGFVYLLHAFQKKSKHGIATSQQDIKLIQRRLNSAQEDYLEQTAKEKEQQNDSKK</sequence>
<dbReference type="InterPro" id="IPR009241">
    <property type="entry name" value="HigB-like"/>
</dbReference>
<feature type="coiled-coil region" evidence="1">
    <location>
        <begin position="24"/>
        <end position="51"/>
    </location>
</feature>
<dbReference type="Proteomes" id="UP000629098">
    <property type="component" value="Unassembled WGS sequence"/>
</dbReference>